<dbReference type="InterPro" id="IPR051964">
    <property type="entry name" value="Chaperone_stress_response"/>
</dbReference>
<feature type="region of interest" description="Disordered" evidence="1">
    <location>
        <begin position="545"/>
        <end position="609"/>
    </location>
</feature>
<feature type="compositionally biased region" description="Polar residues" evidence="1">
    <location>
        <begin position="403"/>
        <end position="412"/>
    </location>
</feature>
<reference evidence="3 4" key="1">
    <citation type="journal article" date="2024" name="Nat. Commun.">
        <title>Phylogenomics reveals the evolutionary origins of lichenization in chlorophyte algae.</title>
        <authorList>
            <person name="Puginier C."/>
            <person name="Libourel C."/>
            <person name="Otte J."/>
            <person name="Skaloud P."/>
            <person name="Haon M."/>
            <person name="Grisel S."/>
            <person name="Petersen M."/>
            <person name="Berrin J.G."/>
            <person name="Delaux P.M."/>
            <person name="Dal Grande F."/>
            <person name="Keller J."/>
        </authorList>
    </citation>
    <scope>NUCLEOTIDE SEQUENCE [LARGE SCALE GENOMIC DNA]</scope>
    <source>
        <strain evidence="3 4">SAG 2043</strain>
    </source>
</reference>
<dbReference type="InterPro" id="IPR036869">
    <property type="entry name" value="J_dom_sf"/>
</dbReference>
<dbReference type="SMART" id="SM00271">
    <property type="entry name" value="DnaJ"/>
    <property type="match status" value="1"/>
</dbReference>
<dbReference type="PANTHER" id="PTHR44029">
    <property type="entry name" value="DNAJ HOMOLOG SUBFAMILY C MEMBER 21"/>
    <property type="match status" value="1"/>
</dbReference>
<dbReference type="PROSITE" id="PS50076">
    <property type="entry name" value="DNAJ_2"/>
    <property type="match status" value="1"/>
</dbReference>
<dbReference type="CDD" id="cd06257">
    <property type="entry name" value="DnaJ"/>
    <property type="match status" value="1"/>
</dbReference>
<dbReference type="EMBL" id="JALJOR010000015">
    <property type="protein sequence ID" value="KAK9805560.1"/>
    <property type="molecule type" value="Genomic_DNA"/>
</dbReference>
<feature type="domain" description="J" evidence="2">
    <location>
        <begin position="8"/>
        <end position="77"/>
    </location>
</feature>
<protein>
    <recommendedName>
        <fullName evidence="2">J domain-containing protein</fullName>
    </recommendedName>
</protein>
<sequence length="742" mass="80302">MVKLTFEEAIATLGVEEDADEAAIKKAYKQLAMKWHPDKNPGNEDEAKQKFQTIYAAFQKLTAEEESDEEDMYDYNEEDDMEDMAFQFFMFMMQNNMFHFGGFGGSGSRRGAPRGGFRTPNMDFFSDHSAGIYVSNAGVFPSGGGYSRGAPPPRQSFRSYEEEEDYEERYEPHDADWRKQWRAEIKKHKAEHAAEQTTQKNAEFFKSAEKAEQQRREQATARLVAQLPRPVMLQRTEMSITLSLMRGGRDDVLPDGCEWELSLRAYAESTWTTLSSSRGGTRTTVSELRPGTKYIFRSRAGRKVDGEMVWGDWSVESMYATMGRAAPTAAAVPPAGATAVAGGGRKSRRAQDKPAKEGKPPRQASSELAVDQETERERMRLQKEKEAAMRKAMEKAAEDYAASSAQFAQSLPKTAAPAAGSASSSSGKKKKRKGKKAAELDPLPHAHKENTASNPNIPSDTSGQPGKQPNGTAYRSPYATSEPAPDYQEGFGGVAGAPAMARPSGRAATGRATSGGGPGGRRVTDEEMAVEEAIQLSLALEESRRHYEHEAEFRGPREELQANDDNFPAIGNPAYTAPSFGPPSAANGLEGGFYDGPQQPPATGAFKGTYTEADVIQHAYAPQQAQQAASYAADAPQVQYHPYDYQYLHGSPYDPNRSAAPAGGGGNPNGGSSGGYQPYNANGGGMYGGQYGGQRSSGKYNPMQPRTPAGAPPPALAGGGRQDSPGDGQLSNLFPHLFPSEA</sequence>
<dbReference type="InterPro" id="IPR003961">
    <property type="entry name" value="FN3_dom"/>
</dbReference>
<feature type="compositionally biased region" description="Gly residues" evidence="1">
    <location>
        <begin position="662"/>
        <end position="674"/>
    </location>
</feature>
<feature type="compositionally biased region" description="Low complexity" evidence="1">
    <location>
        <begin position="327"/>
        <end position="340"/>
    </location>
</feature>
<dbReference type="Proteomes" id="UP001489004">
    <property type="component" value="Unassembled WGS sequence"/>
</dbReference>
<proteinExistence type="predicted"/>
<evidence type="ECO:0000256" key="1">
    <source>
        <dbReference type="SAM" id="MobiDB-lite"/>
    </source>
</evidence>
<comment type="caution">
    <text evidence="3">The sequence shown here is derived from an EMBL/GenBank/DDBJ whole genome shotgun (WGS) entry which is preliminary data.</text>
</comment>
<dbReference type="PANTHER" id="PTHR44029:SF1">
    <property type="entry name" value="DNAJ HOMOLOG SUBFAMILY C MEMBER 21"/>
    <property type="match status" value="1"/>
</dbReference>
<feature type="region of interest" description="Disordered" evidence="1">
    <location>
        <begin position="643"/>
        <end position="742"/>
    </location>
</feature>
<feature type="compositionally biased region" description="Gly residues" evidence="1">
    <location>
        <begin position="682"/>
        <end position="692"/>
    </location>
</feature>
<keyword evidence="4" id="KW-1185">Reference proteome</keyword>
<feature type="compositionally biased region" description="Basic and acidic residues" evidence="1">
    <location>
        <begin position="349"/>
        <end position="360"/>
    </location>
</feature>
<dbReference type="InterPro" id="IPR001623">
    <property type="entry name" value="DnaJ_domain"/>
</dbReference>
<organism evidence="3 4">
    <name type="scientific">[Myrmecia] bisecta</name>
    <dbReference type="NCBI Taxonomy" id="41462"/>
    <lineage>
        <taxon>Eukaryota</taxon>
        <taxon>Viridiplantae</taxon>
        <taxon>Chlorophyta</taxon>
        <taxon>core chlorophytes</taxon>
        <taxon>Trebouxiophyceae</taxon>
        <taxon>Trebouxiales</taxon>
        <taxon>Trebouxiaceae</taxon>
        <taxon>Myrmecia</taxon>
    </lineage>
</organism>
<dbReference type="Gene3D" id="1.10.287.110">
    <property type="entry name" value="DnaJ domain"/>
    <property type="match status" value="1"/>
</dbReference>
<dbReference type="PRINTS" id="PR00625">
    <property type="entry name" value="JDOMAIN"/>
</dbReference>
<dbReference type="SUPFAM" id="SSF46565">
    <property type="entry name" value="Chaperone J-domain"/>
    <property type="match status" value="1"/>
</dbReference>
<feature type="compositionally biased region" description="Low complexity" evidence="1">
    <location>
        <begin position="415"/>
        <end position="426"/>
    </location>
</feature>
<dbReference type="SUPFAM" id="SSF49265">
    <property type="entry name" value="Fibronectin type III"/>
    <property type="match status" value="1"/>
</dbReference>
<name>A0AAW1P783_9CHLO</name>
<dbReference type="AlphaFoldDB" id="A0AAW1P783"/>
<gene>
    <name evidence="3" type="ORF">WJX72_005121</name>
</gene>
<feature type="region of interest" description="Disordered" evidence="1">
    <location>
        <begin position="327"/>
        <end position="526"/>
    </location>
</feature>
<accession>A0AAW1P783</accession>
<dbReference type="GO" id="GO:0005737">
    <property type="term" value="C:cytoplasm"/>
    <property type="evidence" value="ECO:0007669"/>
    <property type="project" value="TreeGrafter"/>
</dbReference>
<dbReference type="InterPro" id="IPR036116">
    <property type="entry name" value="FN3_sf"/>
</dbReference>
<dbReference type="Gene3D" id="2.60.40.10">
    <property type="entry name" value="Immunoglobulins"/>
    <property type="match status" value="1"/>
</dbReference>
<dbReference type="CDD" id="cd00063">
    <property type="entry name" value="FN3"/>
    <property type="match status" value="1"/>
</dbReference>
<feature type="compositionally biased region" description="Basic and acidic residues" evidence="1">
    <location>
        <begin position="436"/>
        <end position="450"/>
    </location>
</feature>
<evidence type="ECO:0000259" key="2">
    <source>
        <dbReference type="PROSITE" id="PS50076"/>
    </source>
</evidence>
<evidence type="ECO:0000313" key="4">
    <source>
        <dbReference type="Proteomes" id="UP001489004"/>
    </source>
</evidence>
<evidence type="ECO:0000313" key="3">
    <source>
        <dbReference type="EMBL" id="KAK9805560.1"/>
    </source>
</evidence>
<feature type="compositionally biased region" description="Polar residues" evidence="1">
    <location>
        <begin position="451"/>
        <end position="473"/>
    </location>
</feature>
<feature type="compositionally biased region" description="Basic and acidic residues" evidence="1">
    <location>
        <begin position="373"/>
        <end position="398"/>
    </location>
</feature>
<dbReference type="InterPro" id="IPR013783">
    <property type="entry name" value="Ig-like_fold"/>
</dbReference>
<feature type="compositionally biased region" description="Basic and acidic residues" evidence="1">
    <location>
        <begin position="545"/>
        <end position="560"/>
    </location>
</feature>
<dbReference type="Pfam" id="PF00226">
    <property type="entry name" value="DnaJ"/>
    <property type="match status" value="1"/>
</dbReference>